<dbReference type="GO" id="GO:0004252">
    <property type="term" value="F:serine-type endopeptidase activity"/>
    <property type="evidence" value="ECO:0007669"/>
    <property type="project" value="UniProtKB-EC"/>
</dbReference>
<protein>
    <submittedName>
        <fullName evidence="4">ATP-dependent protease La Type II</fullName>
        <ecNumber evidence="4">3.4.21.53</ecNumber>
    </submittedName>
</protein>
<dbReference type="InterPro" id="IPR027065">
    <property type="entry name" value="Lon_Prtase"/>
</dbReference>
<dbReference type="InterPro" id="IPR046844">
    <property type="entry name" value="Lon-like_helical"/>
</dbReference>
<evidence type="ECO:0000256" key="2">
    <source>
        <dbReference type="SAM" id="Coils"/>
    </source>
</evidence>
<accession>A0A3B0UGJ8</accession>
<dbReference type="AlphaFoldDB" id="A0A3B0UGJ8"/>
<evidence type="ECO:0000313" key="4">
    <source>
        <dbReference type="EMBL" id="VAW30141.1"/>
    </source>
</evidence>
<dbReference type="SUPFAM" id="SSF54211">
    <property type="entry name" value="Ribosomal protein S5 domain 2-like"/>
    <property type="match status" value="1"/>
</dbReference>
<dbReference type="InterPro" id="IPR027417">
    <property type="entry name" value="P-loop_NTPase"/>
</dbReference>
<dbReference type="Pfam" id="PF05362">
    <property type="entry name" value="Lon_C"/>
    <property type="match status" value="1"/>
</dbReference>
<dbReference type="PROSITE" id="PS51786">
    <property type="entry name" value="LON_PROTEOLYTIC"/>
    <property type="match status" value="1"/>
</dbReference>
<dbReference type="InterPro" id="IPR046843">
    <property type="entry name" value="LonB_AAA-LID"/>
</dbReference>
<dbReference type="EMBL" id="UOEU01000028">
    <property type="protein sequence ID" value="VAW30141.1"/>
    <property type="molecule type" value="Genomic_DNA"/>
</dbReference>
<reference evidence="4" key="1">
    <citation type="submission" date="2018-06" db="EMBL/GenBank/DDBJ databases">
        <authorList>
            <person name="Zhirakovskaya E."/>
        </authorList>
    </citation>
    <scope>NUCLEOTIDE SEQUENCE</scope>
</reference>
<dbReference type="InterPro" id="IPR008269">
    <property type="entry name" value="Lon_proteolytic"/>
</dbReference>
<dbReference type="Pfam" id="PF13654">
    <property type="entry name" value="AAA_32"/>
    <property type="match status" value="1"/>
</dbReference>
<feature type="coiled-coil region" evidence="2">
    <location>
        <begin position="139"/>
        <end position="166"/>
    </location>
</feature>
<dbReference type="GO" id="GO:0030163">
    <property type="term" value="P:protein catabolic process"/>
    <property type="evidence" value="ECO:0007669"/>
    <property type="project" value="InterPro"/>
</dbReference>
<dbReference type="InterPro" id="IPR014721">
    <property type="entry name" value="Ribsml_uS5_D2-typ_fold_subgr"/>
</dbReference>
<gene>
    <name evidence="4" type="ORF">MNBD_CHLOROFLEXI01-3555</name>
</gene>
<sequence>MPNSQSSVPALKPENLRQICPPDNFTFDSTSELQADTQIIGQPRGVRSIAFGIGISSQGYNIYALGAHGTGRATAIEHYLQQQTRTVSVPDDWIYVHNFTTPHQPRAIQLPAGKGAQFKTRMARLIADLKQDLPQAFDTDSYRESINSIQQAIEEEQNDLLQALQKKAAAVNFSLIRIPSGFAIAPVQDGQQLTEEQVQQLPLDARQEMDMQAKKLTGELDEVAYKIHEMELKARQTMKKIDREVGQAAVLHYFDDIKAVYAEEEEMCLYLDEVQEDVLSQIGDFAPPVDSSTEEIDLRRYEVNVLVNNSDTQGAPVIMEANPTYSGLFGRLEYEMRNGLVTTHFTNIKCGSLHWANGGYLIINAHDLLKHSDAWEALKRAIKSEKISVQPVGMMNNGQVLAKTLDPEPIPLSIKIIMTGSVGMYYRLFDQDDDFDTLFKVRADFDSTMPRDSEATLAYAGFIANRCHQEELRHFDRTAVAKVVEFGSRLAAHQKKLSTLFGMVADLVREASYWAGENGRSQVIAADVQEAFAERTQRANQLEKHIFEQFLNETVFIATEGVVVGQLNGLSVIDTGDYSFGQPGRITARTFMGDEGIIQIERETEMSGPIHEKGVLTINGYLGGTYAQHQPLSLTASLTFEQNYGGIDGDSASSTELYALLSSLSEIPIKQSLAVTGSVNQRGEVQPIGGVNQKIEGFFRLCEARGLTGEQGVLIPASNVDNLMLNEKVVTAVANKKFHIWPIKTLDEGIELLTGVPAGKRKKDGSYPKGTIHYAVQTRLRQLAEELSNFGDNDDEKDEK</sequence>
<name>A0A3B0UGJ8_9ZZZZ</name>
<dbReference type="GO" id="GO:0006508">
    <property type="term" value="P:proteolysis"/>
    <property type="evidence" value="ECO:0007669"/>
    <property type="project" value="UniProtKB-KW"/>
</dbReference>
<feature type="domain" description="Lon proteolytic" evidence="3">
    <location>
        <begin position="561"/>
        <end position="756"/>
    </location>
</feature>
<dbReference type="InterPro" id="IPR020568">
    <property type="entry name" value="Ribosomal_Su5_D2-typ_SF"/>
</dbReference>
<organism evidence="4">
    <name type="scientific">hydrothermal vent metagenome</name>
    <dbReference type="NCBI Taxonomy" id="652676"/>
    <lineage>
        <taxon>unclassified sequences</taxon>
        <taxon>metagenomes</taxon>
        <taxon>ecological metagenomes</taxon>
    </lineage>
</organism>
<dbReference type="PANTHER" id="PTHR10046">
    <property type="entry name" value="ATP DEPENDENT LON PROTEASE FAMILY MEMBER"/>
    <property type="match status" value="1"/>
</dbReference>
<proteinExistence type="predicted"/>
<dbReference type="Pfam" id="PF20436">
    <property type="entry name" value="LonB_AAA-LID"/>
    <property type="match status" value="1"/>
</dbReference>
<dbReference type="GO" id="GO:0004176">
    <property type="term" value="F:ATP-dependent peptidase activity"/>
    <property type="evidence" value="ECO:0007669"/>
    <property type="project" value="InterPro"/>
</dbReference>
<dbReference type="Gene3D" id="3.40.50.300">
    <property type="entry name" value="P-loop containing nucleotide triphosphate hydrolases"/>
    <property type="match status" value="2"/>
</dbReference>
<dbReference type="PRINTS" id="PR00830">
    <property type="entry name" value="ENDOLAPTASE"/>
</dbReference>
<dbReference type="EC" id="3.4.21.53" evidence="4"/>
<evidence type="ECO:0000259" key="3">
    <source>
        <dbReference type="PROSITE" id="PS51786"/>
    </source>
</evidence>
<keyword evidence="2" id="KW-0175">Coiled coil</keyword>
<dbReference type="Pfam" id="PF20437">
    <property type="entry name" value="LonC_helical"/>
    <property type="match status" value="1"/>
</dbReference>
<keyword evidence="4" id="KW-0378">Hydrolase</keyword>
<dbReference type="Gene3D" id="1.10.8.60">
    <property type="match status" value="1"/>
</dbReference>
<keyword evidence="1 4" id="KW-0645">Protease</keyword>
<dbReference type="GO" id="GO:0005524">
    <property type="term" value="F:ATP binding"/>
    <property type="evidence" value="ECO:0007669"/>
    <property type="project" value="InterPro"/>
</dbReference>
<dbReference type="Gene3D" id="3.30.230.10">
    <property type="match status" value="1"/>
</dbReference>
<dbReference type="InterPro" id="IPR041699">
    <property type="entry name" value="AAA_32"/>
</dbReference>
<evidence type="ECO:0000256" key="1">
    <source>
        <dbReference type="ARBA" id="ARBA00022670"/>
    </source>
</evidence>